<dbReference type="EMBL" id="BTGB01000001">
    <property type="protein sequence ID" value="GMM44661.1"/>
    <property type="molecule type" value="Genomic_DNA"/>
</dbReference>
<dbReference type="AlphaFoldDB" id="A0AAV5R064"/>
<comment type="caution">
    <text evidence="1">The sequence shown here is derived from an EMBL/GenBank/DDBJ whole genome shotgun (WGS) entry which is preliminary data.</text>
</comment>
<organism evidence="1 2">
    <name type="scientific">Pichia kluyveri</name>
    <name type="common">Yeast</name>
    <dbReference type="NCBI Taxonomy" id="36015"/>
    <lineage>
        <taxon>Eukaryota</taxon>
        <taxon>Fungi</taxon>
        <taxon>Dikarya</taxon>
        <taxon>Ascomycota</taxon>
        <taxon>Saccharomycotina</taxon>
        <taxon>Pichiomycetes</taxon>
        <taxon>Pichiales</taxon>
        <taxon>Pichiaceae</taxon>
        <taxon>Pichia</taxon>
    </lineage>
</organism>
<evidence type="ECO:0000313" key="1">
    <source>
        <dbReference type="EMBL" id="GMM44661.1"/>
    </source>
</evidence>
<gene>
    <name evidence="1" type="ORF">DAPK24_012360</name>
</gene>
<protein>
    <submittedName>
        <fullName evidence="1">Uncharacterized protein</fullName>
    </submittedName>
</protein>
<proteinExistence type="predicted"/>
<sequence>MSIYNVTIYDTSNLIEKTTQESLSEISQFNSSNIESNSSLINKIDTLTLNEGSTDPIFDKRIININYKVIELPDHNDPNDQSTNDTSDDEDLLLYIYVDITTKTIVELESLSPQWQPTSSQLTINKETNTWNIEIEGFSCKIPSIDEITKRSNTSTERLNHLINVFKQNNDKIYKVIK</sequence>
<evidence type="ECO:0000313" key="2">
    <source>
        <dbReference type="Proteomes" id="UP001378960"/>
    </source>
</evidence>
<keyword evidence="2" id="KW-1185">Reference proteome</keyword>
<name>A0AAV5R064_PICKL</name>
<dbReference type="Proteomes" id="UP001378960">
    <property type="component" value="Unassembled WGS sequence"/>
</dbReference>
<accession>A0AAV5R064</accession>
<reference evidence="1 2" key="1">
    <citation type="journal article" date="2023" name="Elife">
        <title>Identification of key yeast species and microbe-microbe interactions impacting larval growth of Drosophila in the wild.</title>
        <authorList>
            <person name="Mure A."/>
            <person name="Sugiura Y."/>
            <person name="Maeda R."/>
            <person name="Honda K."/>
            <person name="Sakurai N."/>
            <person name="Takahashi Y."/>
            <person name="Watada M."/>
            <person name="Katoh T."/>
            <person name="Gotoh A."/>
            <person name="Gotoh Y."/>
            <person name="Taniguchi I."/>
            <person name="Nakamura K."/>
            <person name="Hayashi T."/>
            <person name="Katayama T."/>
            <person name="Uemura T."/>
            <person name="Hattori Y."/>
        </authorList>
    </citation>
    <scope>NUCLEOTIDE SEQUENCE [LARGE SCALE GENOMIC DNA]</scope>
    <source>
        <strain evidence="1 2">PK-24</strain>
    </source>
</reference>